<dbReference type="PANTHER" id="PTHR37466">
    <property type="entry name" value="SLR1628 PROTEIN"/>
    <property type="match status" value="1"/>
</dbReference>
<dbReference type="Pfam" id="PF09996">
    <property type="entry name" value="DUF2237"/>
    <property type="match status" value="1"/>
</dbReference>
<keyword evidence="2" id="KW-1185">Reference proteome</keyword>
<proteinExistence type="predicted"/>
<gene>
    <name evidence="1" type="ORF">ES692_00675</name>
</gene>
<evidence type="ECO:0000313" key="2">
    <source>
        <dbReference type="Proteomes" id="UP000321938"/>
    </source>
</evidence>
<dbReference type="Proteomes" id="UP000321938">
    <property type="component" value="Unassembled WGS sequence"/>
</dbReference>
<dbReference type="Gene3D" id="3.30.56.110">
    <property type="entry name" value="Protein of unknown function DUF2237"/>
    <property type="match status" value="1"/>
</dbReference>
<accession>A0A5C7BC14</accession>
<organism evidence="1 2">
    <name type="scientific">Psychroserpens burtonensis</name>
    <dbReference type="NCBI Taxonomy" id="49278"/>
    <lineage>
        <taxon>Bacteria</taxon>
        <taxon>Pseudomonadati</taxon>
        <taxon>Bacteroidota</taxon>
        <taxon>Flavobacteriia</taxon>
        <taxon>Flavobacteriales</taxon>
        <taxon>Flavobacteriaceae</taxon>
        <taxon>Psychroserpens</taxon>
    </lineage>
</organism>
<evidence type="ECO:0000313" key="1">
    <source>
        <dbReference type="EMBL" id="TXE20337.1"/>
    </source>
</evidence>
<dbReference type="OrthoDB" id="9792525at2"/>
<dbReference type="RefSeq" id="WP_028870884.1">
    <property type="nucleotide sequence ID" value="NZ_VOSB01000001.1"/>
</dbReference>
<dbReference type="PANTHER" id="PTHR37466:SF1">
    <property type="entry name" value="SLR1628 PROTEIN"/>
    <property type="match status" value="1"/>
</dbReference>
<dbReference type="STRING" id="1123037.GCA_000425305_00636"/>
<dbReference type="AlphaFoldDB" id="A0A5C7BC14"/>
<reference evidence="1 2" key="1">
    <citation type="submission" date="2019-08" db="EMBL/GenBank/DDBJ databases">
        <title>Genome of Psychroserpens burtonensis ACAM 167.</title>
        <authorList>
            <person name="Bowman J.P."/>
        </authorList>
    </citation>
    <scope>NUCLEOTIDE SEQUENCE [LARGE SCALE GENOMIC DNA]</scope>
    <source>
        <strain evidence="1 2">ACAM 167</strain>
    </source>
</reference>
<dbReference type="InterPro" id="IPR018714">
    <property type="entry name" value="DUF2237"/>
</dbReference>
<sequence>MSTTKPTLNVLGTPLENCSCDPMTGYLRDGFCNTTPDDFGTHVVCAIVTKEFLDYSASKGNDLMTAIPQWNFPGLKPGDKWCLCVSRWKQAEKVNCAPKVALNATHELALKFVSLELLKEHAVLS</sequence>
<comment type="caution">
    <text evidence="1">The sequence shown here is derived from an EMBL/GenBank/DDBJ whole genome shotgun (WGS) entry which is preliminary data.</text>
</comment>
<name>A0A5C7BC14_9FLAO</name>
<protein>
    <submittedName>
        <fullName evidence="1">DUF2237 domain-containing protein</fullName>
    </submittedName>
</protein>
<dbReference type="EMBL" id="VOSB01000001">
    <property type="protein sequence ID" value="TXE20337.1"/>
    <property type="molecule type" value="Genomic_DNA"/>
</dbReference>